<dbReference type="PANTHER" id="PTHR35712:SF1">
    <property type="entry name" value="MYOSIN HEAVY CHAIN-LIKE PROTEIN"/>
    <property type="match status" value="1"/>
</dbReference>
<feature type="coiled-coil region" evidence="1">
    <location>
        <begin position="157"/>
        <end position="203"/>
    </location>
</feature>
<organism evidence="3 4">
    <name type="scientific">Olea europaea subsp. europaea</name>
    <dbReference type="NCBI Taxonomy" id="158383"/>
    <lineage>
        <taxon>Eukaryota</taxon>
        <taxon>Viridiplantae</taxon>
        <taxon>Streptophyta</taxon>
        <taxon>Embryophyta</taxon>
        <taxon>Tracheophyta</taxon>
        <taxon>Spermatophyta</taxon>
        <taxon>Magnoliopsida</taxon>
        <taxon>eudicotyledons</taxon>
        <taxon>Gunneridae</taxon>
        <taxon>Pentapetalae</taxon>
        <taxon>asterids</taxon>
        <taxon>lamiids</taxon>
        <taxon>Lamiales</taxon>
        <taxon>Oleaceae</taxon>
        <taxon>Oleeae</taxon>
        <taxon>Olea</taxon>
    </lineage>
</organism>
<dbReference type="Gramene" id="OE9A048537T1">
    <property type="protein sequence ID" value="OE9A048537C1"/>
    <property type="gene ID" value="OE9A048537"/>
</dbReference>
<protein>
    <submittedName>
        <fullName evidence="3">Myosin heavy chain, cardiac muscle isoform isoform X1</fullName>
    </submittedName>
</protein>
<dbReference type="PANTHER" id="PTHR35712">
    <property type="entry name" value="MYOSIN HEAVY CHAIN-LIKE PROTEIN"/>
    <property type="match status" value="1"/>
</dbReference>
<proteinExistence type="predicted"/>
<evidence type="ECO:0000256" key="1">
    <source>
        <dbReference type="SAM" id="Coils"/>
    </source>
</evidence>
<evidence type="ECO:0000313" key="4">
    <source>
        <dbReference type="Proteomes" id="UP000594638"/>
    </source>
</evidence>
<comment type="caution">
    <text evidence="3">The sequence shown here is derived from an EMBL/GenBank/DDBJ whole genome shotgun (WGS) entry which is preliminary data.</text>
</comment>
<accession>A0A8S0QH32</accession>
<feature type="region of interest" description="Disordered" evidence="2">
    <location>
        <begin position="637"/>
        <end position="657"/>
    </location>
</feature>
<sequence>MSECWGTDLQFTQNTIICLDVFTPNKPCSKFQKSFRLLAMDHNLVDNESLIARIKQLEHERDQLHKDIEQLCMQQAGPAYLGVATRMHFQRTAGLEQEIENLKKKLATCTRENQNLQEELSEAYNIKSQLADLHSTEVSKNIEAEKQLKFFQGCVAAAFAERDNAIMEAEKSREKEELISQELNKLDRRIEELTSELSEEKSLTTTLRIDLGNQERRNETFKEVINKFYDIRQRCIKNFADTSWEDKCESLLHDSPEMWSFQSDNEPSTSNYISDLEAEVKTLSNCMDNLQNKLQLGLEIETHLKKKVSELEKKKILSEKKIKKEISALHYYHSQCRNNITNLLDEGYSEIKSIIDVVEEKTRQREMSEEQNLKSSPLEDVKLQVNELRDNTITGSGQDSITKRSDPGFSPTITMGTGDTSEALSQALQEKVAALLLMSQQEERHLLESNVNASLQKKVEELQRNLLQVTNEKVKALLELAELKQEHHMLQERISQDMKKGKHLVETEEGRTIQEKDGRIKNLLKRTYLRNWVVGYDGNHAEAHVNHEGNFTDRKSNYNMDFARMKIENATLRESLDSMEHLTTSVHRLRISLLKVKESASADGTNISLLEALDQIVSEAKLIKTALSSSLPISWSGETDKSYGDSPEEDVDNAVTKPSSQKVDFVSAAGFEMVELLIFAAQELKDLMSNKDQRNGD</sequence>
<name>A0A8S0QH32_OLEEU</name>
<feature type="coiled-coil region" evidence="1">
    <location>
        <begin position="47"/>
        <end position="133"/>
    </location>
</feature>
<dbReference type="OrthoDB" id="1719803at2759"/>
<reference evidence="3 4" key="1">
    <citation type="submission" date="2019-12" db="EMBL/GenBank/DDBJ databases">
        <authorList>
            <person name="Alioto T."/>
            <person name="Alioto T."/>
            <person name="Gomez Garrido J."/>
        </authorList>
    </citation>
    <scope>NUCLEOTIDE SEQUENCE [LARGE SCALE GENOMIC DNA]</scope>
</reference>
<dbReference type="EMBL" id="CACTIH010001861">
    <property type="protein sequence ID" value="CAA2966437.1"/>
    <property type="molecule type" value="Genomic_DNA"/>
</dbReference>
<feature type="region of interest" description="Disordered" evidence="2">
    <location>
        <begin position="392"/>
        <end position="411"/>
    </location>
</feature>
<keyword evidence="1" id="KW-0175">Coiled coil</keyword>
<dbReference type="Proteomes" id="UP000594638">
    <property type="component" value="Unassembled WGS sequence"/>
</dbReference>
<dbReference type="GO" id="GO:0009793">
    <property type="term" value="P:embryo development ending in seed dormancy"/>
    <property type="evidence" value="ECO:0007669"/>
    <property type="project" value="EnsemblPlants"/>
</dbReference>
<feature type="coiled-coil region" evidence="1">
    <location>
        <begin position="452"/>
        <end position="500"/>
    </location>
</feature>
<evidence type="ECO:0000313" key="3">
    <source>
        <dbReference type="EMBL" id="CAA2966437.1"/>
    </source>
</evidence>
<gene>
    <name evidence="3" type="ORF">OLEA9_A048537</name>
</gene>
<keyword evidence="4" id="KW-1185">Reference proteome</keyword>
<evidence type="ECO:0000256" key="2">
    <source>
        <dbReference type="SAM" id="MobiDB-lite"/>
    </source>
</evidence>
<dbReference type="AlphaFoldDB" id="A0A8S0QH32"/>